<dbReference type="PANTHER" id="PTHR36436:SF6">
    <property type="entry name" value="SLL5081 PROTEIN"/>
    <property type="match status" value="1"/>
</dbReference>
<dbReference type="Gene3D" id="2.30.320.10">
    <property type="entry name" value="YwqG-like"/>
    <property type="match status" value="1"/>
</dbReference>
<accession>A0ABN3DLT0</accession>
<dbReference type="PANTHER" id="PTHR36436">
    <property type="entry name" value="SLL5081 PROTEIN"/>
    <property type="match status" value="1"/>
</dbReference>
<dbReference type="RefSeq" id="WP_344635521.1">
    <property type="nucleotide sequence ID" value="NZ_BAAATR010000005.1"/>
</dbReference>
<name>A0ABN3DLT0_9ACTN</name>
<dbReference type="Pfam" id="PF09234">
    <property type="entry name" value="DUF1963"/>
    <property type="match status" value="1"/>
</dbReference>
<dbReference type="EMBL" id="BAAATR010000005">
    <property type="protein sequence ID" value="GAA2235923.1"/>
    <property type="molecule type" value="Genomic_DNA"/>
</dbReference>
<evidence type="ECO:0000313" key="2">
    <source>
        <dbReference type="Proteomes" id="UP001500305"/>
    </source>
</evidence>
<organism evidence="1 2">
    <name type="scientific">Kitasatospora cystarginea</name>
    <dbReference type="NCBI Taxonomy" id="58350"/>
    <lineage>
        <taxon>Bacteria</taxon>
        <taxon>Bacillati</taxon>
        <taxon>Actinomycetota</taxon>
        <taxon>Actinomycetes</taxon>
        <taxon>Kitasatosporales</taxon>
        <taxon>Streptomycetaceae</taxon>
        <taxon>Kitasatospora</taxon>
    </lineage>
</organism>
<reference evidence="1 2" key="1">
    <citation type="journal article" date="2019" name="Int. J. Syst. Evol. Microbiol.">
        <title>The Global Catalogue of Microorganisms (GCM) 10K type strain sequencing project: providing services to taxonomists for standard genome sequencing and annotation.</title>
        <authorList>
            <consortium name="The Broad Institute Genomics Platform"/>
            <consortium name="The Broad Institute Genome Sequencing Center for Infectious Disease"/>
            <person name="Wu L."/>
            <person name="Ma J."/>
        </authorList>
    </citation>
    <scope>NUCLEOTIDE SEQUENCE [LARGE SCALE GENOMIC DNA]</scope>
    <source>
        <strain evidence="1 2">JCM 7356</strain>
    </source>
</reference>
<keyword evidence="2" id="KW-1185">Reference proteome</keyword>
<dbReference type="InterPro" id="IPR035948">
    <property type="entry name" value="YwqG-like_sf"/>
</dbReference>
<gene>
    <name evidence="1" type="ORF">GCM10010430_15900</name>
</gene>
<protein>
    <submittedName>
        <fullName evidence="1">DUF1963 domain-containing protein</fullName>
    </submittedName>
</protein>
<comment type="caution">
    <text evidence="1">The sequence shown here is derived from an EMBL/GenBank/DDBJ whole genome shotgun (WGS) entry which is preliminary data.</text>
</comment>
<dbReference type="SUPFAM" id="SSF103032">
    <property type="entry name" value="Hypothetical protein YwqG"/>
    <property type="match status" value="1"/>
</dbReference>
<proteinExistence type="predicted"/>
<evidence type="ECO:0000313" key="1">
    <source>
        <dbReference type="EMBL" id="GAA2235923.1"/>
    </source>
</evidence>
<sequence length="287" mass="31304">MTTAQPAPWTTELTAAARRHLPAESAGRWAALLRPCVRLSTAPAGVVGPVVGRLGGEPELPPGTEWPVWEGNGPLSFVASIDCAALPTGELDIPVPSDGTLLFFYFDGQLDDGDALVLVDDRDSWAGARVVYVPAGAETISHPTPEDLEPYREVRLTARLTASEPGRWHPTTTDAFGPETDEDLRDNFTDAVRLSWGGRQHRIGGHPMPIQNPVEYEVAHAVLNGQAGWHSPELQAEAERWVLLAQIDSDPTADMIWGDMGSLYWLIRPADLAAKRFDRAVFNWQCG</sequence>
<dbReference type="InterPro" id="IPR015315">
    <property type="entry name" value="DUF1963"/>
</dbReference>
<dbReference type="Proteomes" id="UP001500305">
    <property type="component" value="Unassembled WGS sequence"/>
</dbReference>